<comment type="caution">
    <text evidence="1">The sequence shown here is derived from an EMBL/GenBank/DDBJ whole genome shotgun (WGS) entry which is preliminary data.</text>
</comment>
<proteinExistence type="predicted"/>
<accession>A0A7W8XJ58</accession>
<protein>
    <submittedName>
        <fullName evidence="1">Uncharacterized protein</fullName>
    </submittedName>
</protein>
<evidence type="ECO:0000313" key="1">
    <source>
        <dbReference type="EMBL" id="MBB5563764.1"/>
    </source>
</evidence>
<dbReference type="EMBL" id="JACHBC010000014">
    <property type="protein sequence ID" value="MBB5563764.1"/>
    <property type="molecule type" value="Genomic_DNA"/>
</dbReference>
<evidence type="ECO:0000313" key="2">
    <source>
        <dbReference type="Proteomes" id="UP000528824"/>
    </source>
</evidence>
<name>A0A7W8XJ58_9HYPH</name>
<dbReference type="Proteomes" id="UP000528824">
    <property type="component" value="Unassembled WGS sequence"/>
</dbReference>
<reference evidence="1 2" key="1">
    <citation type="submission" date="2020-08" db="EMBL/GenBank/DDBJ databases">
        <title>Genomic Encyclopedia of Type Strains, Phase IV (KMG-V): Genome sequencing to study the core and pangenomes of soil and plant-associated prokaryotes.</title>
        <authorList>
            <person name="Whitman W."/>
        </authorList>
    </citation>
    <scope>NUCLEOTIDE SEQUENCE [LARGE SCALE GENOMIC DNA]</scope>
    <source>
        <strain evidence="1 2">SEMIA 4034</strain>
    </source>
</reference>
<dbReference type="AlphaFoldDB" id="A0A7W8XJ58"/>
<sequence length="66" mass="7049">MAIRLSIAFGLLLCAMGVLSLSSISQVDEINGKLSLINGSNSQKFRNGIDMLGSVRDRAVALRDIV</sequence>
<gene>
    <name evidence="1" type="ORF">GGI59_005463</name>
</gene>
<dbReference type="RefSeq" id="WP_246720510.1">
    <property type="nucleotide sequence ID" value="NZ_JACHBB010000018.1"/>
</dbReference>
<keyword evidence="2" id="KW-1185">Reference proteome</keyword>
<organism evidence="1 2">
    <name type="scientific">Rhizobium lentis</name>
    <dbReference type="NCBI Taxonomy" id="1138194"/>
    <lineage>
        <taxon>Bacteria</taxon>
        <taxon>Pseudomonadati</taxon>
        <taxon>Pseudomonadota</taxon>
        <taxon>Alphaproteobacteria</taxon>
        <taxon>Hyphomicrobiales</taxon>
        <taxon>Rhizobiaceae</taxon>
        <taxon>Rhizobium/Agrobacterium group</taxon>
        <taxon>Rhizobium</taxon>
    </lineage>
</organism>